<evidence type="ECO:0000313" key="1">
    <source>
        <dbReference type="EMBL" id="EOB03361.1"/>
    </source>
</evidence>
<dbReference type="EMBL" id="KB742871">
    <property type="protein sequence ID" value="EOB03361.1"/>
    <property type="molecule type" value="Genomic_DNA"/>
</dbReference>
<sequence>MVLVNVGVSSVPEFKVYREIQMLTCLNGWLGQVLEKQLSNKVGMWTCMVPHSLPLKEETVQNWDILRCHQCNQVQTLSTLKPLDTDEPKAFAIINACSQRARQSFENAEDERQIHLHGEAVSPSPCPVTYADQWMQCCSGGSSLEEDQARNTLDCEAAREHNTITLQYQNFDRDKNFSGAFRRGYVEQGHAALKDEPQETQYNLSTALRAMVHADALVY</sequence>
<keyword evidence="2" id="KW-1185">Reference proteome</keyword>
<accession>R0K0C5</accession>
<gene>
    <name evidence="1" type="ORF">Anapl_11881</name>
</gene>
<reference evidence="2" key="1">
    <citation type="journal article" date="2013" name="Nat. Genet.">
        <title>The duck genome and transcriptome provide insight into an avian influenza virus reservoir species.</title>
        <authorList>
            <person name="Huang Y."/>
            <person name="Li Y."/>
            <person name="Burt D.W."/>
            <person name="Chen H."/>
            <person name="Zhang Y."/>
            <person name="Qian W."/>
            <person name="Kim H."/>
            <person name="Gan S."/>
            <person name="Zhao Y."/>
            <person name="Li J."/>
            <person name="Yi K."/>
            <person name="Feng H."/>
            <person name="Zhu P."/>
            <person name="Li B."/>
            <person name="Liu Q."/>
            <person name="Fairley S."/>
            <person name="Magor K.E."/>
            <person name="Du Z."/>
            <person name="Hu X."/>
            <person name="Goodman L."/>
            <person name="Tafer H."/>
            <person name="Vignal A."/>
            <person name="Lee T."/>
            <person name="Kim K.W."/>
            <person name="Sheng Z."/>
            <person name="An Y."/>
            <person name="Searle S."/>
            <person name="Herrero J."/>
            <person name="Groenen M.A."/>
            <person name="Crooijmans R.P."/>
            <person name="Faraut T."/>
            <person name="Cai Q."/>
            <person name="Webster R.G."/>
            <person name="Aldridge J.R."/>
            <person name="Warren W.C."/>
            <person name="Bartschat S."/>
            <person name="Kehr S."/>
            <person name="Marz M."/>
            <person name="Stadler P.F."/>
            <person name="Smith J."/>
            <person name="Kraus R.H."/>
            <person name="Zhao Y."/>
            <person name="Ren L."/>
            <person name="Fei J."/>
            <person name="Morisson M."/>
            <person name="Kaiser P."/>
            <person name="Griffin D.K."/>
            <person name="Rao M."/>
            <person name="Pitel F."/>
            <person name="Wang J."/>
            <person name="Li N."/>
        </authorList>
    </citation>
    <scope>NUCLEOTIDE SEQUENCE [LARGE SCALE GENOMIC DNA]</scope>
</reference>
<organism evidence="1 2">
    <name type="scientific">Anas platyrhynchos</name>
    <name type="common">Mallard</name>
    <name type="synonym">Anas boschas</name>
    <dbReference type="NCBI Taxonomy" id="8839"/>
    <lineage>
        <taxon>Eukaryota</taxon>
        <taxon>Metazoa</taxon>
        <taxon>Chordata</taxon>
        <taxon>Craniata</taxon>
        <taxon>Vertebrata</taxon>
        <taxon>Euteleostomi</taxon>
        <taxon>Archelosauria</taxon>
        <taxon>Archosauria</taxon>
        <taxon>Dinosauria</taxon>
        <taxon>Saurischia</taxon>
        <taxon>Theropoda</taxon>
        <taxon>Coelurosauria</taxon>
        <taxon>Aves</taxon>
        <taxon>Neognathae</taxon>
        <taxon>Galloanserae</taxon>
        <taxon>Anseriformes</taxon>
        <taxon>Anatidae</taxon>
        <taxon>Anatinae</taxon>
        <taxon>Anas</taxon>
    </lineage>
</organism>
<name>R0K0C5_ANAPL</name>
<dbReference type="AlphaFoldDB" id="R0K0C5"/>
<evidence type="ECO:0000313" key="2">
    <source>
        <dbReference type="Proteomes" id="UP000296049"/>
    </source>
</evidence>
<proteinExistence type="predicted"/>
<protein>
    <submittedName>
        <fullName evidence="1">Uncharacterized protein</fullName>
    </submittedName>
</protein>
<dbReference type="Proteomes" id="UP000296049">
    <property type="component" value="Unassembled WGS sequence"/>
</dbReference>